<protein>
    <recommendedName>
        <fullName evidence="1">DUF5648 domain-containing protein</fullName>
    </recommendedName>
</protein>
<dbReference type="Gene3D" id="3.90.840.10">
    <property type="entry name" value="Thiol-activated cytolysin superfamily/Thiol-activated cytolysin, alpha-beta domain"/>
    <property type="match status" value="1"/>
</dbReference>
<sequence>MLKKYFLFTLPILFFMSSCNKETLPIDNKKIENQLPIDNSKNEFRYYKEPKQDLSNAHSENVSSVNISTQTSTAGCTVEKRTQSATFDKLALLDPTSEIMYIGSLLNGESIQEGAYAPFFLPSTHQMKPVTFSVSIQGSTGVIAKTITPTLSNFRIAMQDITNATINGQQPANFTFELTQARSKSEIEMSVGANLKFGSIFNSFANFKESTTSTKNYYLLKMFQKFFSADIDIPSDGNLFTKPADFQGPVAPIYISSIDYGRSAYLLLESSYDSASVHKSLSASFSYWKIGGGTDLSQDQRKVMEDLRISGTVIGGSSNEAVKTINGIEGFKDYVINSGNLTSDSRGEIIAYRLRNAKNHGIYKTMINGDYYLRDCSSLLLPLRRYYNGLEHLYTTRPQDELLSGYVFETNEGHLYRSQVPNTVPFHRYYNGYDHYYVHELGNYVGYKYEGIEGYLYKEQVAGAVPLHRYYNGKDHFYTKYKGNITGYVYERIAGYVIP</sequence>
<gene>
    <name evidence="2" type="ORF">C5745_16585</name>
</gene>
<feature type="domain" description="DUF5648" evidence="1">
    <location>
        <begin position="385"/>
        <end position="497"/>
    </location>
</feature>
<dbReference type="Gene3D" id="3.40.30.40">
    <property type="entry name" value="Perfringolysin"/>
    <property type="match status" value="1"/>
</dbReference>
<dbReference type="InterPro" id="IPR043708">
    <property type="entry name" value="DUF5648"/>
</dbReference>
<dbReference type="InterPro" id="IPR001869">
    <property type="entry name" value="Thiol_cytolysin"/>
</dbReference>
<dbReference type="InterPro" id="IPR036359">
    <property type="entry name" value="Thiol_cytolysin_sf"/>
</dbReference>
<proteinExistence type="predicted"/>
<accession>A0A2S9J0B1</accession>
<dbReference type="OrthoDB" id="695752at2"/>
<dbReference type="AlphaFoldDB" id="A0A2S9J0B1"/>
<evidence type="ECO:0000313" key="3">
    <source>
        <dbReference type="Proteomes" id="UP000239711"/>
    </source>
</evidence>
<keyword evidence="3" id="KW-1185">Reference proteome</keyword>
<comment type="caution">
    <text evidence="2">The sequence shown here is derived from an EMBL/GenBank/DDBJ whole genome shotgun (WGS) entry which is preliminary data.</text>
</comment>
<reference evidence="2 3" key="1">
    <citation type="submission" date="2018-02" db="EMBL/GenBank/DDBJ databases">
        <title>The draft genome of Sphingobacterium sp. 5JN-11.</title>
        <authorList>
            <person name="Liu L."/>
            <person name="Li L."/>
            <person name="Liang L."/>
            <person name="Zhang X."/>
            <person name="Wang T."/>
        </authorList>
    </citation>
    <scope>NUCLEOTIDE SEQUENCE [LARGE SCALE GENOMIC DNA]</scope>
    <source>
        <strain evidence="2 3">5JN-11</strain>
    </source>
</reference>
<dbReference type="EMBL" id="PVBQ01000016">
    <property type="protein sequence ID" value="PRD46221.1"/>
    <property type="molecule type" value="Genomic_DNA"/>
</dbReference>
<dbReference type="Pfam" id="PF01289">
    <property type="entry name" value="Thiol_cytolysin"/>
    <property type="match status" value="1"/>
</dbReference>
<name>A0A2S9J0B1_9SPHI</name>
<dbReference type="Proteomes" id="UP000239711">
    <property type="component" value="Unassembled WGS sequence"/>
</dbReference>
<organism evidence="2 3">
    <name type="scientific">Sphingobacterium haloxyli</name>
    <dbReference type="NCBI Taxonomy" id="2100533"/>
    <lineage>
        <taxon>Bacteria</taxon>
        <taxon>Pseudomonadati</taxon>
        <taxon>Bacteroidota</taxon>
        <taxon>Sphingobacteriia</taxon>
        <taxon>Sphingobacteriales</taxon>
        <taxon>Sphingobacteriaceae</taxon>
        <taxon>Sphingobacterium</taxon>
    </lineage>
</organism>
<dbReference type="PROSITE" id="PS51257">
    <property type="entry name" value="PROKAR_LIPOPROTEIN"/>
    <property type="match status" value="1"/>
</dbReference>
<dbReference type="SUPFAM" id="SSF56978">
    <property type="entry name" value="Perfringolysin"/>
    <property type="match status" value="1"/>
</dbReference>
<dbReference type="InterPro" id="IPR036363">
    <property type="entry name" value="Thiol_cytolysin_ab_sf"/>
</dbReference>
<dbReference type="Pfam" id="PF18885">
    <property type="entry name" value="DUF5648"/>
    <property type="match status" value="1"/>
</dbReference>
<evidence type="ECO:0000259" key="1">
    <source>
        <dbReference type="Pfam" id="PF18885"/>
    </source>
</evidence>
<evidence type="ECO:0000313" key="2">
    <source>
        <dbReference type="EMBL" id="PRD46221.1"/>
    </source>
</evidence>
<dbReference type="GO" id="GO:0015485">
    <property type="term" value="F:cholesterol binding"/>
    <property type="evidence" value="ECO:0007669"/>
    <property type="project" value="InterPro"/>
</dbReference>